<keyword evidence="3" id="KW-1185">Reference proteome</keyword>
<evidence type="ECO:0000256" key="1">
    <source>
        <dbReference type="SAM" id="MobiDB-lite"/>
    </source>
</evidence>
<evidence type="ECO:0000313" key="2">
    <source>
        <dbReference type="EMBL" id="KAK4431873.1"/>
    </source>
</evidence>
<reference evidence="2" key="1">
    <citation type="submission" date="2020-06" db="EMBL/GenBank/DDBJ databases">
        <authorList>
            <person name="Li T."/>
            <person name="Hu X."/>
            <person name="Zhang T."/>
            <person name="Song X."/>
            <person name="Zhang H."/>
            <person name="Dai N."/>
            <person name="Sheng W."/>
            <person name="Hou X."/>
            <person name="Wei L."/>
        </authorList>
    </citation>
    <scope>NUCLEOTIDE SEQUENCE</scope>
    <source>
        <strain evidence="2">3651</strain>
        <tissue evidence="2">Leaf</tissue>
    </source>
</reference>
<evidence type="ECO:0000313" key="3">
    <source>
        <dbReference type="Proteomes" id="UP001293254"/>
    </source>
</evidence>
<dbReference type="Proteomes" id="UP001293254">
    <property type="component" value="Unassembled WGS sequence"/>
</dbReference>
<gene>
    <name evidence="2" type="ORF">Salat_0949400</name>
</gene>
<protein>
    <submittedName>
        <fullName evidence="2">Uncharacterized protein</fullName>
    </submittedName>
</protein>
<reference evidence="2" key="2">
    <citation type="journal article" date="2024" name="Plant">
        <title>Genomic evolution and insights into agronomic trait innovations of Sesamum species.</title>
        <authorList>
            <person name="Miao H."/>
            <person name="Wang L."/>
            <person name="Qu L."/>
            <person name="Liu H."/>
            <person name="Sun Y."/>
            <person name="Le M."/>
            <person name="Wang Q."/>
            <person name="Wei S."/>
            <person name="Zheng Y."/>
            <person name="Lin W."/>
            <person name="Duan Y."/>
            <person name="Cao H."/>
            <person name="Xiong S."/>
            <person name="Wang X."/>
            <person name="Wei L."/>
            <person name="Li C."/>
            <person name="Ma Q."/>
            <person name="Ju M."/>
            <person name="Zhao R."/>
            <person name="Li G."/>
            <person name="Mu C."/>
            <person name="Tian Q."/>
            <person name="Mei H."/>
            <person name="Zhang T."/>
            <person name="Gao T."/>
            <person name="Zhang H."/>
        </authorList>
    </citation>
    <scope>NUCLEOTIDE SEQUENCE</scope>
    <source>
        <strain evidence="2">3651</strain>
    </source>
</reference>
<accession>A0AAE1YKV5</accession>
<organism evidence="2 3">
    <name type="scientific">Sesamum alatum</name>
    <dbReference type="NCBI Taxonomy" id="300844"/>
    <lineage>
        <taxon>Eukaryota</taxon>
        <taxon>Viridiplantae</taxon>
        <taxon>Streptophyta</taxon>
        <taxon>Embryophyta</taxon>
        <taxon>Tracheophyta</taxon>
        <taxon>Spermatophyta</taxon>
        <taxon>Magnoliopsida</taxon>
        <taxon>eudicotyledons</taxon>
        <taxon>Gunneridae</taxon>
        <taxon>Pentapetalae</taxon>
        <taxon>asterids</taxon>
        <taxon>lamiids</taxon>
        <taxon>Lamiales</taxon>
        <taxon>Pedaliaceae</taxon>
        <taxon>Sesamum</taxon>
    </lineage>
</organism>
<proteinExistence type="predicted"/>
<feature type="region of interest" description="Disordered" evidence="1">
    <location>
        <begin position="111"/>
        <end position="167"/>
    </location>
</feature>
<dbReference type="AlphaFoldDB" id="A0AAE1YKV5"/>
<sequence>MNNNETSLIMWPRNGGKRTLCVQTLVQQWRANVRQLELLRNPMRARDIVQLLGEIRLLGIPSHNPLRVANTTPIVEEVHTNPIRTICVFDPKKRKCSASGVIPIDDECEHQESSNCQGQSHQPSTEDEDFIEVKAKGRQEASVSRPDRIITHGVSRMRLVSPPPRLK</sequence>
<feature type="compositionally biased region" description="Polar residues" evidence="1">
    <location>
        <begin position="113"/>
        <end position="123"/>
    </location>
</feature>
<dbReference type="EMBL" id="JACGWO010000003">
    <property type="protein sequence ID" value="KAK4431873.1"/>
    <property type="molecule type" value="Genomic_DNA"/>
</dbReference>
<comment type="caution">
    <text evidence="2">The sequence shown here is derived from an EMBL/GenBank/DDBJ whole genome shotgun (WGS) entry which is preliminary data.</text>
</comment>
<name>A0AAE1YKV5_9LAMI</name>
<feature type="compositionally biased region" description="Basic and acidic residues" evidence="1">
    <location>
        <begin position="131"/>
        <end position="150"/>
    </location>
</feature>